<feature type="transmembrane region" description="Helical" evidence="8">
    <location>
        <begin position="271"/>
        <end position="291"/>
    </location>
</feature>
<feature type="transmembrane region" description="Helical" evidence="8">
    <location>
        <begin position="423"/>
        <end position="441"/>
    </location>
</feature>
<keyword evidence="10" id="KW-1185">Reference proteome</keyword>
<evidence type="ECO:0000256" key="2">
    <source>
        <dbReference type="ARBA" id="ARBA00006434"/>
    </source>
</evidence>
<dbReference type="PROSITE" id="PS50283">
    <property type="entry name" value="NA_SOLUT_SYMP_3"/>
    <property type="match status" value="1"/>
</dbReference>
<evidence type="ECO:0000256" key="8">
    <source>
        <dbReference type="SAM" id="Phobius"/>
    </source>
</evidence>
<dbReference type="PANTHER" id="PTHR48086">
    <property type="entry name" value="SODIUM/PROLINE SYMPORTER-RELATED"/>
    <property type="match status" value="1"/>
</dbReference>
<comment type="similarity">
    <text evidence="2 7">Belongs to the sodium:solute symporter (SSF) (TC 2.A.21) family.</text>
</comment>
<dbReference type="InterPro" id="IPR038377">
    <property type="entry name" value="Na/Glc_symporter_sf"/>
</dbReference>
<evidence type="ECO:0000256" key="4">
    <source>
        <dbReference type="ARBA" id="ARBA00022692"/>
    </source>
</evidence>
<organism evidence="9 10">
    <name type="scientific">Bacillus manliponensis</name>
    <dbReference type="NCBI Taxonomy" id="574376"/>
    <lineage>
        <taxon>Bacteria</taxon>
        <taxon>Bacillati</taxon>
        <taxon>Bacillota</taxon>
        <taxon>Bacilli</taxon>
        <taxon>Bacillales</taxon>
        <taxon>Bacillaceae</taxon>
        <taxon>Bacillus</taxon>
        <taxon>Bacillus cereus group</taxon>
    </lineage>
</organism>
<feature type="transmembrane region" description="Helical" evidence="8">
    <location>
        <begin position="398"/>
        <end position="416"/>
    </location>
</feature>
<gene>
    <name evidence="9" type="ORF">BAMA_23030</name>
</gene>
<dbReference type="EMBL" id="JOTN01000008">
    <property type="protein sequence ID" value="KEK19257.1"/>
    <property type="molecule type" value="Genomic_DNA"/>
</dbReference>
<evidence type="ECO:0000256" key="6">
    <source>
        <dbReference type="ARBA" id="ARBA00023136"/>
    </source>
</evidence>
<dbReference type="GO" id="GO:0022857">
    <property type="term" value="F:transmembrane transporter activity"/>
    <property type="evidence" value="ECO:0007669"/>
    <property type="project" value="InterPro"/>
</dbReference>
<dbReference type="STRING" id="574376.BAMA_23030"/>
<reference evidence="9 10" key="1">
    <citation type="submission" date="2014-06" db="EMBL/GenBank/DDBJ databases">
        <title>Draft genome sequence of Bacillus manliponensis JCM 15802 (MCCC 1A00708).</title>
        <authorList>
            <person name="Lai Q."/>
            <person name="Liu Y."/>
            <person name="Shao Z."/>
        </authorList>
    </citation>
    <scope>NUCLEOTIDE SEQUENCE [LARGE SCALE GENOMIC DNA]</scope>
    <source>
        <strain evidence="9 10">JCM 15802</strain>
    </source>
</reference>
<keyword evidence="4 8" id="KW-0812">Transmembrane</keyword>
<comment type="caution">
    <text evidence="9">The sequence shown here is derived from an EMBL/GenBank/DDBJ whole genome shotgun (WGS) entry which is preliminary data.</text>
</comment>
<accession>A0A073JYG5</accession>
<dbReference type="eggNOG" id="COG0591">
    <property type="taxonomic scope" value="Bacteria"/>
</dbReference>
<dbReference type="Proteomes" id="UP000027822">
    <property type="component" value="Unassembled WGS sequence"/>
</dbReference>
<evidence type="ECO:0000256" key="3">
    <source>
        <dbReference type="ARBA" id="ARBA00022448"/>
    </source>
</evidence>
<evidence type="ECO:0000256" key="1">
    <source>
        <dbReference type="ARBA" id="ARBA00004141"/>
    </source>
</evidence>
<dbReference type="InterPro" id="IPR050277">
    <property type="entry name" value="Sodium:Solute_Symporter"/>
</dbReference>
<sequence>MNELLYLGFFLIYSIMILVLGKHGFDKTDHLKGYFLAGRNLSLFSSIASFGATWFSTASILGLPGLIYENGLSVIWTTAFAWLLGAVGLLFISSKMYTYEIVTVPEFFYVRYQSKLLQVAMGIILVISYMLYIFIQIRGFGIVVSEMLEIPYSISIFLIYLFVLYTTFGGLHSVARTDIFHFLLIIIGTTFGAVFIVKEIGGLTHLFQIVSDYEKENIIPQSYMNFFPDYGFSFWTLLSAFFTLGLGVAVNPQYIVRILSAKSKQVALQMIVLGFIFFVCIYILIFIIGIGSRVLEPNIYMDNSDEIYPYVISYLLQTPWKGLILVSVVAAAVSTANSQLLIMASSFVYDINRPLRRKQISDQKKLSWTRWMIFLFATISLFIAFTSQKGMVTFSGNIWGGLAVSLFFPLYGGVFTNRNKESAIWSMFGGIITYGISFLFIPGEIQHIYHPVLPSMIVSGVLFFWKGGVKHV</sequence>
<feature type="transmembrane region" description="Helical" evidence="8">
    <location>
        <begin position="116"/>
        <end position="135"/>
    </location>
</feature>
<protein>
    <recommendedName>
        <fullName evidence="11">Sodium:solute symporter</fullName>
    </recommendedName>
</protein>
<name>A0A073JYG5_9BACI</name>
<feature type="transmembrane region" description="Helical" evidence="8">
    <location>
        <begin position="6"/>
        <end position="25"/>
    </location>
</feature>
<comment type="subcellular location">
    <subcellularLocation>
        <location evidence="1">Membrane</location>
        <topology evidence="1">Multi-pass membrane protein</topology>
    </subcellularLocation>
</comment>
<dbReference type="GO" id="GO:0005886">
    <property type="term" value="C:plasma membrane"/>
    <property type="evidence" value="ECO:0007669"/>
    <property type="project" value="TreeGrafter"/>
</dbReference>
<feature type="transmembrane region" description="Helical" evidence="8">
    <location>
        <begin position="46"/>
        <end position="68"/>
    </location>
</feature>
<dbReference type="PANTHER" id="PTHR48086:SF7">
    <property type="entry name" value="SODIUM-SOLUTE SYMPORTER-RELATED"/>
    <property type="match status" value="1"/>
</dbReference>
<dbReference type="OrthoDB" id="9810181at2"/>
<dbReference type="InterPro" id="IPR001734">
    <property type="entry name" value="Na/solute_symporter"/>
</dbReference>
<feature type="transmembrane region" description="Helical" evidence="8">
    <location>
        <begin position="150"/>
        <end position="168"/>
    </location>
</feature>
<dbReference type="CDD" id="cd10322">
    <property type="entry name" value="SLC5sbd"/>
    <property type="match status" value="1"/>
</dbReference>
<dbReference type="AlphaFoldDB" id="A0A073JYG5"/>
<dbReference type="Pfam" id="PF00474">
    <property type="entry name" value="SSF"/>
    <property type="match status" value="1"/>
</dbReference>
<dbReference type="NCBIfam" id="TIGR00813">
    <property type="entry name" value="sss"/>
    <property type="match status" value="1"/>
</dbReference>
<feature type="transmembrane region" description="Helical" evidence="8">
    <location>
        <begin position="368"/>
        <end position="386"/>
    </location>
</feature>
<evidence type="ECO:0000313" key="9">
    <source>
        <dbReference type="EMBL" id="KEK19257.1"/>
    </source>
</evidence>
<proteinExistence type="inferred from homology"/>
<dbReference type="Gene3D" id="1.20.1730.10">
    <property type="entry name" value="Sodium/glucose cotransporter"/>
    <property type="match status" value="1"/>
</dbReference>
<feature type="transmembrane region" description="Helical" evidence="8">
    <location>
        <begin position="447"/>
        <end position="465"/>
    </location>
</feature>
<keyword evidence="6 8" id="KW-0472">Membrane</keyword>
<feature type="transmembrane region" description="Helical" evidence="8">
    <location>
        <begin position="232"/>
        <end position="250"/>
    </location>
</feature>
<evidence type="ECO:0000313" key="10">
    <source>
        <dbReference type="Proteomes" id="UP000027822"/>
    </source>
</evidence>
<keyword evidence="3" id="KW-0813">Transport</keyword>
<feature type="transmembrane region" description="Helical" evidence="8">
    <location>
        <begin position="74"/>
        <end position="92"/>
    </location>
</feature>
<keyword evidence="5 8" id="KW-1133">Transmembrane helix</keyword>
<feature type="transmembrane region" description="Helical" evidence="8">
    <location>
        <begin position="323"/>
        <end position="348"/>
    </location>
</feature>
<evidence type="ECO:0000256" key="7">
    <source>
        <dbReference type="RuleBase" id="RU362091"/>
    </source>
</evidence>
<dbReference type="RefSeq" id="WP_034639051.1">
    <property type="nucleotide sequence ID" value="NZ_CBCSJC010000019.1"/>
</dbReference>
<evidence type="ECO:0008006" key="11">
    <source>
        <dbReference type="Google" id="ProtNLM"/>
    </source>
</evidence>
<evidence type="ECO:0000256" key="5">
    <source>
        <dbReference type="ARBA" id="ARBA00022989"/>
    </source>
</evidence>
<feature type="transmembrane region" description="Helical" evidence="8">
    <location>
        <begin position="180"/>
        <end position="197"/>
    </location>
</feature>